<dbReference type="SMART" id="SM00065">
    <property type="entry name" value="GAF"/>
    <property type="match status" value="1"/>
</dbReference>
<keyword evidence="6" id="KW-0418">Kinase</keyword>
<evidence type="ECO:0000313" key="12">
    <source>
        <dbReference type="Proteomes" id="UP000605201"/>
    </source>
</evidence>
<dbReference type="Pfam" id="PF13492">
    <property type="entry name" value="GAF_3"/>
    <property type="match status" value="1"/>
</dbReference>
<sequence>MNPYSIPPLLTLCCFVSLAAFTILRGRWTKTNVLFLIICILGTFLNIDIFLVFNVKSAATALLISRIDHFFIVYLFAVYLHFFHVYLNLSKRKWLIYAAYAYAFILMCLTPTSLYIVSVQQHFFGYFAKAGILFPLFDAASLFVNIYVLILILQAIRTEKSNTRKNNLKYVFAGFGIMGLMNALDVFPLHGYSVYPPGNASFIPLIVFAVGIYKHDLLDTGVLIKKGIIYSLLTACLTCMYALIIIAANKMFKEFDFSGSIYFPILFFLLIAFVFGPLKSKIQAFVDRLFYKGKYDYQKTIKSVSQMIVSVLDYDEITKQLIETIYAALQVEHCTLFLMDASASDFVRLTSRGNDSSVMLSASISIQSPLAIFMQHHRRPVIKKNLKRHTGSHKLQGLLADMDVLHAEIALPLMVKDALKGFVILGEKLSGDLFTAEDLDLMETLSSQSALAIENAQSYKKIHDLSRDLEKKVEERTQDLKAALFEKERTQEQLIRSESLAAIGQLVAGAAHELNNPLAGVTSLIQTTIEDLMQWDKHTPPDEDLIDDLKFADKELGRARSIVSSLLGLSRQTQTYSEAVNMNTVAKDALRILFNQYKYDDLEIIEKYDQNLPDTRGNFANLGQVALNIIQNAIQAADDKMPTILIETSFDKDTRQIAFVCTDSGPGIPASIRQDIFKPFFTTKAPGKGTGLGLYLCHEIVRKHGGSLTLEDSGGQGAQFMVRLPVAGQSSP</sequence>
<dbReference type="InterPro" id="IPR003018">
    <property type="entry name" value="GAF"/>
</dbReference>
<evidence type="ECO:0000259" key="10">
    <source>
        <dbReference type="PROSITE" id="PS50109"/>
    </source>
</evidence>
<keyword evidence="9" id="KW-0472">Membrane</keyword>
<dbReference type="InterPro" id="IPR004358">
    <property type="entry name" value="Sig_transdc_His_kin-like_C"/>
</dbReference>
<evidence type="ECO:0000256" key="5">
    <source>
        <dbReference type="ARBA" id="ARBA00022741"/>
    </source>
</evidence>
<evidence type="ECO:0000256" key="3">
    <source>
        <dbReference type="ARBA" id="ARBA00022553"/>
    </source>
</evidence>
<dbReference type="SUPFAM" id="SSF55874">
    <property type="entry name" value="ATPase domain of HSP90 chaperone/DNA topoisomerase II/histidine kinase"/>
    <property type="match status" value="1"/>
</dbReference>
<keyword evidence="4" id="KW-0808">Transferase</keyword>
<evidence type="ECO:0000313" key="11">
    <source>
        <dbReference type="EMBL" id="MBC8434079.1"/>
    </source>
</evidence>
<proteinExistence type="predicted"/>
<feature type="transmembrane region" description="Helical" evidence="9">
    <location>
        <begin position="94"/>
        <end position="117"/>
    </location>
</feature>
<keyword evidence="5" id="KW-0547">Nucleotide-binding</keyword>
<evidence type="ECO:0000256" key="4">
    <source>
        <dbReference type="ARBA" id="ARBA00022679"/>
    </source>
</evidence>
<protein>
    <recommendedName>
        <fullName evidence="2">histidine kinase</fullName>
        <ecNumber evidence="2">2.7.13.3</ecNumber>
    </recommendedName>
</protein>
<dbReference type="Proteomes" id="UP000605201">
    <property type="component" value="Unassembled WGS sequence"/>
</dbReference>
<dbReference type="EMBL" id="JACNIG010000380">
    <property type="protein sequence ID" value="MBC8434079.1"/>
    <property type="molecule type" value="Genomic_DNA"/>
</dbReference>
<dbReference type="Gene3D" id="3.30.450.40">
    <property type="match status" value="1"/>
</dbReference>
<dbReference type="Gene3D" id="1.10.287.130">
    <property type="match status" value="1"/>
</dbReference>
<keyword evidence="3" id="KW-0597">Phosphoprotein</keyword>
<dbReference type="GO" id="GO:0005524">
    <property type="term" value="F:ATP binding"/>
    <property type="evidence" value="ECO:0007669"/>
    <property type="project" value="UniProtKB-KW"/>
</dbReference>
<evidence type="ECO:0000256" key="9">
    <source>
        <dbReference type="SAM" id="Phobius"/>
    </source>
</evidence>
<feature type="transmembrane region" description="Helical" evidence="9">
    <location>
        <begin position="168"/>
        <end position="188"/>
    </location>
</feature>
<dbReference type="CDD" id="cd00082">
    <property type="entry name" value="HisKA"/>
    <property type="match status" value="1"/>
</dbReference>
<dbReference type="GO" id="GO:0000155">
    <property type="term" value="F:phosphorelay sensor kinase activity"/>
    <property type="evidence" value="ECO:0007669"/>
    <property type="project" value="InterPro"/>
</dbReference>
<evidence type="ECO:0000256" key="1">
    <source>
        <dbReference type="ARBA" id="ARBA00000085"/>
    </source>
</evidence>
<dbReference type="Pfam" id="PF00512">
    <property type="entry name" value="HisKA"/>
    <property type="match status" value="1"/>
</dbReference>
<dbReference type="InterPro" id="IPR003661">
    <property type="entry name" value="HisK_dim/P_dom"/>
</dbReference>
<comment type="caution">
    <text evidence="11">The sequence shown here is derived from an EMBL/GenBank/DDBJ whole genome shotgun (WGS) entry which is preliminary data.</text>
</comment>
<organism evidence="11 12">
    <name type="scientific">Candidatus Desulfatibia vada</name>
    <dbReference type="NCBI Taxonomy" id="2841696"/>
    <lineage>
        <taxon>Bacteria</taxon>
        <taxon>Pseudomonadati</taxon>
        <taxon>Thermodesulfobacteriota</taxon>
        <taxon>Desulfobacteria</taxon>
        <taxon>Desulfobacterales</taxon>
        <taxon>Desulfobacterales incertae sedis</taxon>
        <taxon>Candidatus Desulfatibia</taxon>
    </lineage>
</organism>
<evidence type="ECO:0000256" key="7">
    <source>
        <dbReference type="ARBA" id="ARBA00022840"/>
    </source>
</evidence>
<dbReference type="PROSITE" id="PS50109">
    <property type="entry name" value="HIS_KIN"/>
    <property type="match status" value="1"/>
</dbReference>
<evidence type="ECO:0000256" key="8">
    <source>
        <dbReference type="ARBA" id="ARBA00023012"/>
    </source>
</evidence>
<keyword evidence="7" id="KW-0067">ATP-binding</keyword>
<feature type="transmembrane region" description="Helical" evidence="9">
    <location>
        <begin position="132"/>
        <end position="156"/>
    </location>
</feature>
<dbReference type="InterPro" id="IPR003594">
    <property type="entry name" value="HATPase_dom"/>
</dbReference>
<dbReference type="InterPro" id="IPR036890">
    <property type="entry name" value="HATPase_C_sf"/>
</dbReference>
<evidence type="ECO:0000256" key="6">
    <source>
        <dbReference type="ARBA" id="ARBA00022777"/>
    </source>
</evidence>
<dbReference type="SMART" id="SM00388">
    <property type="entry name" value="HisKA"/>
    <property type="match status" value="1"/>
</dbReference>
<reference evidence="11 12" key="1">
    <citation type="submission" date="2020-08" db="EMBL/GenBank/DDBJ databases">
        <title>Bridging the membrane lipid divide: bacteria of the FCB group superphylum have the potential to synthesize archaeal ether lipids.</title>
        <authorList>
            <person name="Villanueva L."/>
            <person name="Von Meijenfeldt F.A.B."/>
            <person name="Westbye A.B."/>
            <person name="Yadav S."/>
            <person name="Hopmans E.C."/>
            <person name="Dutilh B.E."/>
            <person name="Sinninghe Damste J.S."/>
        </authorList>
    </citation>
    <scope>NUCLEOTIDE SEQUENCE [LARGE SCALE GENOMIC DNA]</scope>
    <source>
        <strain evidence="11">NIOZ-UU17</strain>
    </source>
</reference>
<feature type="transmembrane region" description="Helical" evidence="9">
    <location>
        <begin position="67"/>
        <end position="87"/>
    </location>
</feature>
<dbReference type="PANTHER" id="PTHR43065">
    <property type="entry name" value="SENSOR HISTIDINE KINASE"/>
    <property type="match status" value="1"/>
</dbReference>
<dbReference type="SUPFAM" id="SSF55781">
    <property type="entry name" value="GAF domain-like"/>
    <property type="match status" value="1"/>
</dbReference>
<feature type="domain" description="Histidine kinase" evidence="10">
    <location>
        <begin position="509"/>
        <end position="728"/>
    </location>
</feature>
<dbReference type="PANTHER" id="PTHR43065:SF46">
    <property type="entry name" value="C4-DICARBOXYLATE TRANSPORT SENSOR PROTEIN DCTB"/>
    <property type="match status" value="1"/>
</dbReference>
<dbReference type="Pfam" id="PF02518">
    <property type="entry name" value="HATPase_c"/>
    <property type="match status" value="1"/>
</dbReference>
<dbReference type="SMART" id="SM00387">
    <property type="entry name" value="HATPase_c"/>
    <property type="match status" value="1"/>
</dbReference>
<dbReference type="Gene3D" id="3.30.565.10">
    <property type="entry name" value="Histidine kinase-like ATPase, C-terminal domain"/>
    <property type="match status" value="1"/>
</dbReference>
<comment type="catalytic activity">
    <reaction evidence="1">
        <text>ATP + protein L-histidine = ADP + protein N-phospho-L-histidine.</text>
        <dbReference type="EC" id="2.7.13.3"/>
    </reaction>
</comment>
<feature type="transmembrane region" description="Helical" evidence="9">
    <location>
        <begin position="6"/>
        <end position="24"/>
    </location>
</feature>
<keyword evidence="9" id="KW-1133">Transmembrane helix</keyword>
<dbReference type="AlphaFoldDB" id="A0A8J6P1K2"/>
<dbReference type="PRINTS" id="PR00344">
    <property type="entry name" value="BCTRLSENSOR"/>
</dbReference>
<feature type="transmembrane region" description="Helical" evidence="9">
    <location>
        <begin position="33"/>
        <end position="55"/>
    </location>
</feature>
<feature type="transmembrane region" description="Helical" evidence="9">
    <location>
        <begin position="260"/>
        <end position="278"/>
    </location>
</feature>
<dbReference type="InterPro" id="IPR005467">
    <property type="entry name" value="His_kinase_dom"/>
</dbReference>
<keyword evidence="9" id="KW-0812">Transmembrane</keyword>
<keyword evidence="8" id="KW-0902">Two-component regulatory system</keyword>
<evidence type="ECO:0000256" key="2">
    <source>
        <dbReference type="ARBA" id="ARBA00012438"/>
    </source>
</evidence>
<gene>
    <name evidence="11" type="ORF">H8D96_19385</name>
</gene>
<feature type="transmembrane region" description="Helical" evidence="9">
    <location>
        <begin position="227"/>
        <end position="248"/>
    </location>
</feature>
<accession>A0A8J6P1K2</accession>
<name>A0A8J6P1K2_9BACT</name>
<dbReference type="SUPFAM" id="SSF47384">
    <property type="entry name" value="Homodimeric domain of signal transducing histidine kinase"/>
    <property type="match status" value="1"/>
</dbReference>
<dbReference type="InterPro" id="IPR029016">
    <property type="entry name" value="GAF-like_dom_sf"/>
</dbReference>
<dbReference type="InterPro" id="IPR036097">
    <property type="entry name" value="HisK_dim/P_sf"/>
</dbReference>
<dbReference type="EC" id="2.7.13.3" evidence="2"/>